<dbReference type="Pfam" id="PF00882">
    <property type="entry name" value="Zn_dep_PLPC"/>
    <property type="match status" value="1"/>
</dbReference>
<evidence type="ECO:0000259" key="1">
    <source>
        <dbReference type="Pfam" id="PF00882"/>
    </source>
</evidence>
<feature type="domain" description="Phospholipase C/D" evidence="1">
    <location>
        <begin position="30"/>
        <end position="155"/>
    </location>
</feature>
<dbReference type="EMBL" id="CP004121">
    <property type="protein sequence ID" value="AGF58972.1"/>
    <property type="molecule type" value="Genomic_DNA"/>
</dbReference>
<evidence type="ECO:0000313" key="2">
    <source>
        <dbReference type="EMBL" id="AGF58972.1"/>
    </source>
</evidence>
<dbReference type="RefSeq" id="WP_015395280.1">
    <property type="nucleotide sequence ID" value="NC_020291.1"/>
</dbReference>
<organism evidence="2 3">
    <name type="scientific">Clostridium saccharoperbutylacetonicum N1-4(HMT)</name>
    <dbReference type="NCBI Taxonomy" id="931276"/>
    <lineage>
        <taxon>Bacteria</taxon>
        <taxon>Bacillati</taxon>
        <taxon>Bacillota</taxon>
        <taxon>Clostridia</taxon>
        <taxon>Eubacteriales</taxon>
        <taxon>Clostridiaceae</taxon>
        <taxon>Clostridium</taxon>
    </lineage>
</organism>
<dbReference type="HOGENOM" id="CLU_104114_1_0_9"/>
<gene>
    <name evidence="2" type="ORF">Cspa_c52270</name>
</gene>
<protein>
    <submittedName>
        <fullName evidence="2">Zinc dependent phospholipase C</fullName>
    </submittedName>
</protein>
<dbReference type="PATRIC" id="fig|931276.5.peg.5278"/>
<reference evidence="2 3" key="1">
    <citation type="submission" date="2013-02" db="EMBL/GenBank/DDBJ databases">
        <title>Genome sequence of Clostridium saccharoperbutylacetonicum N1-4(HMT).</title>
        <authorList>
            <person name="Poehlein A."/>
            <person name="Daniel R."/>
        </authorList>
    </citation>
    <scope>NUCLEOTIDE SEQUENCE [LARGE SCALE GENOMIC DNA]</scope>
    <source>
        <strain evidence="3">N1-4(HMT)</strain>
    </source>
</reference>
<dbReference type="OrthoDB" id="2878022at2"/>
<dbReference type="InterPro" id="IPR029002">
    <property type="entry name" value="PLPC/GPLD1"/>
</dbReference>
<dbReference type="KEGG" id="csr:Cspa_c52270"/>
<proteinExistence type="predicted"/>
<name>M1N6D4_9CLOT</name>
<dbReference type="STRING" id="36745.CLSAP_49760"/>
<dbReference type="Proteomes" id="UP000011728">
    <property type="component" value="Chromosome"/>
</dbReference>
<evidence type="ECO:0000313" key="3">
    <source>
        <dbReference type="Proteomes" id="UP000011728"/>
    </source>
</evidence>
<dbReference type="eggNOG" id="ENOG5030XIE">
    <property type="taxonomic scope" value="Bacteria"/>
</dbReference>
<accession>M1N6D4</accession>
<keyword evidence="3" id="KW-1185">Reference proteome</keyword>
<dbReference type="AlphaFoldDB" id="M1N6D4"/>
<sequence length="201" mass="23716">MDTLLHGKIGYTLGKELISKGYSMIDTISFVYGSILPDLSFKYRRTAHRKSRDWNIVLNMIDEIIYNRGKININLSIKLGILTHYLCDFFTLPHNEVFKKNIICHELYEQSQRMLLWSKLPKIWDECKNEINVELKSTKEIINYIEDMHMIYKNNIGDKKRDILFSNILVRVVCISLLKIRNNQKIITSEEKINETDIMAI</sequence>